<evidence type="ECO:0000313" key="3">
    <source>
        <dbReference type="Proteomes" id="UP001152622"/>
    </source>
</evidence>
<dbReference type="AlphaFoldDB" id="A0A9Q1EFP9"/>
<proteinExistence type="predicted"/>
<evidence type="ECO:0000256" key="1">
    <source>
        <dbReference type="SAM" id="MobiDB-lite"/>
    </source>
</evidence>
<dbReference type="EMBL" id="JAINUF010000018">
    <property type="protein sequence ID" value="KAJ8337942.1"/>
    <property type="molecule type" value="Genomic_DNA"/>
</dbReference>
<gene>
    <name evidence="2" type="ORF">SKAU_G00369080</name>
</gene>
<sequence length="118" mass="13009">MRLRYSYCNQSLERDAASPFVDWQSVRDEATASAQTVLHSESIARRMIVSQHSHLHLSRNASAHERHVPLGFTPSQQEGKAEAPAQFPAGDVAGSTPPQRHYDNAGTAPSEQGHHKLN</sequence>
<feature type="region of interest" description="Disordered" evidence="1">
    <location>
        <begin position="56"/>
        <end position="118"/>
    </location>
</feature>
<evidence type="ECO:0000313" key="2">
    <source>
        <dbReference type="EMBL" id="KAJ8337942.1"/>
    </source>
</evidence>
<organism evidence="2 3">
    <name type="scientific">Synaphobranchus kaupii</name>
    <name type="common">Kaup's arrowtooth eel</name>
    <dbReference type="NCBI Taxonomy" id="118154"/>
    <lineage>
        <taxon>Eukaryota</taxon>
        <taxon>Metazoa</taxon>
        <taxon>Chordata</taxon>
        <taxon>Craniata</taxon>
        <taxon>Vertebrata</taxon>
        <taxon>Euteleostomi</taxon>
        <taxon>Actinopterygii</taxon>
        <taxon>Neopterygii</taxon>
        <taxon>Teleostei</taxon>
        <taxon>Anguilliformes</taxon>
        <taxon>Synaphobranchidae</taxon>
        <taxon>Synaphobranchus</taxon>
    </lineage>
</organism>
<protein>
    <submittedName>
        <fullName evidence="2">Uncharacterized protein</fullName>
    </submittedName>
</protein>
<comment type="caution">
    <text evidence="2">The sequence shown here is derived from an EMBL/GenBank/DDBJ whole genome shotgun (WGS) entry which is preliminary data.</text>
</comment>
<dbReference type="Proteomes" id="UP001152622">
    <property type="component" value="Chromosome 18"/>
</dbReference>
<keyword evidence="3" id="KW-1185">Reference proteome</keyword>
<reference evidence="2" key="1">
    <citation type="journal article" date="2023" name="Science">
        <title>Genome structures resolve the early diversification of teleost fishes.</title>
        <authorList>
            <person name="Parey E."/>
            <person name="Louis A."/>
            <person name="Montfort J."/>
            <person name="Bouchez O."/>
            <person name="Roques C."/>
            <person name="Iampietro C."/>
            <person name="Lluch J."/>
            <person name="Castinel A."/>
            <person name="Donnadieu C."/>
            <person name="Desvignes T."/>
            <person name="Floi Bucao C."/>
            <person name="Jouanno E."/>
            <person name="Wen M."/>
            <person name="Mejri S."/>
            <person name="Dirks R."/>
            <person name="Jansen H."/>
            <person name="Henkel C."/>
            <person name="Chen W.J."/>
            <person name="Zahm M."/>
            <person name="Cabau C."/>
            <person name="Klopp C."/>
            <person name="Thompson A.W."/>
            <person name="Robinson-Rechavi M."/>
            <person name="Braasch I."/>
            <person name="Lecointre G."/>
            <person name="Bobe J."/>
            <person name="Postlethwait J.H."/>
            <person name="Berthelot C."/>
            <person name="Roest Crollius H."/>
            <person name="Guiguen Y."/>
        </authorList>
    </citation>
    <scope>NUCLEOTIDE SEQUENCE</scope>
    <source>
        <strain evidence="2">WJC10195</strain>
    </source>
</reference>
<accession>A0A9Q1EFP9</accession>
<name>A0A9Q1EFP9_SYNKA</name>